<keyword evidence="3" id="KW-1185">Reference proteome</keyword>
<dbReference type="Proteomes" id="UP000824120">
    <property type="component" value="Chromosome 2"/>
</dbReference>
<proteinExistence type="predicted"/>
<reference evidence="2 3" key="1">
    <citation type="submission" date="2020-09" db="EMBL/GenBank/DDBJ databases">
        <title>De no assembly of potato wild relative species, Solanum commersonii.</title>
        <authorList>
            <person name="Cho K."/>
        </authorList>
    </citation>
    <scope>NUCLEOTIDE SEQUENCE [LARGE SCALE GENOMIC DNA]</scope>
    <source>
        <strain evidence="2">LZ3.2</strain>
        <tissue evidence="2">Leaf</tissue>
    </source>
</reference>
<feature type="region of interest" description="Disordered" evidence="1">
    <location>
        <begin position="96"/>
        <end position="142"/>
    </location>
</feature>
<protein>
    <submittedName>
        <fullName evidence="2">Uncharacterized protein</fullName>
    </submittedName>
</protein>
<organism evidence="2 3">
    <name type="scientific">Solanum commersonii</name>
    <name type="common">Commerson's wild potato</name>
    <name type="synonym">Commerson's nightshade</name>
    <dbReference type="NCBI Taxonomy" id="4109"/>
    <lineage>
        <taxon>Eukaryota</taxon>
        <taxon>Viridiplantae</taxon>
        <taxon>Streptophyta</taxon>
        <taxon>Embryophyta</taxon>
        <taxon>Tracheophyta</taxon>
        <taxon>Spermatophyta</taxon>
        <taxon>Magnoliopsida</taxon>
        <taxon>eudicotyledons</taxon>
        <taxon>Gunneridae</taxon>
        <taxon>Pentapetalae</taxon>
        <taxon>asterids</taxon>
        <taxon>lamiids</taxon>
        <taxon>Solanales</taxon>
        <taxon>Solanaceae</taxon>
        <taxon>Solanoideae</taxon>
        <taxon>Solaneae</taxon>
        <taxon>Solanum</taxon>
    </lineage>
</organism>
<accession>A0A9J6ABT0</accession>
<feature type="compositionally biased region" description="Polar residues" evidence="1">
    <location>
        <begin position="96"/>
        <end position="128"/>
    </location>
</feature>
<evidence type="ECO:0000313" key="3">
    <source>
        <dbReference type="Proteomes" id="UP000824120"/>
    </source>
</evidence>
<evidence type="ECO:0000313" key="2">
    <source>
        <dbReference type="EMBL" id="KAG5621772.1"/>
    </source>
</evidence>
<comment type="caution">
    <text evidence="2">The sequence shown here is derived from an EMBL/GenBank/DDBJ whole genome shotgun (WGS) entry which is preliminary data.</text>
</comment>
<dbReference type="EMBL" id="JACXVP010000002">
    <property type="protein sequence ID" value="KAG5621772.1"/>
    <property type="molecule type" value="Genomic_DNA"/>
</dbReference>
<gene>
    <name evidence="2" type="ORF">H5410_006990</name>
</gene>
<evidence type="ECO:0000256" key="1">
    <source>
        <dbReference type="SAM" id="MobiDB-lite"/>
    </source>
</evidence>
<dbReference type="AlphaFoldDB" id="A0A9J6ABT0"/>
<name>A0A9J6ABT0_SOLCO</name>
<sequence>MITRTRRLNMRLRFQRTSSNEGRLCDSGEMHLLVSDITIDKDSWELVVSTAGSTILRLPSWLPKDIASLDKQTENYPEDNNTLYLYLLENKQQKTQQIHSSTFPMEPSPSNADLSKISVASSNSSMENTRYDGAPCDPSAAV</sequence>